<dbReference type="Proteomes" id="UP001165121">
    <property type="component" value="Unassembled WGS sequence"/>
</dbReference>
<dbReference type="EMBL" id="BSXT01000063">
    <property type="protein sequence ID" value="GMF16471.1"/>
    <property type="molecule type" value="Genomic_DNA"/>
</dbReference>
<name>A0A9W6WU98_9STRA</name>
<comment type="caution">
    <text evidence="1">The sequence shown here is derived from an EMBL/GenBank/DDBJ whole genome shotgun (WGS) entry which is preliminary data.</text>
</comment>
<accession>A0A9W6WU98</accession>
<evidence type="ECO:0000313" key="1">
    <source>
        <dbReference type="EMBL" id="GMF16471.1"/>
    </source>
</evidence>
<gene>
    <name evidence="1" type="ORF">Pfra01_000082900</name>
</gene>
<protein>
    <submittedName>
        <fullName evidence="1">Unnamed protein product</fullName>
    </submittedName>
</protein>
<proteinExistence type="predicted"/>
<evidence type="ECO:0000313" key="2">
    <source>
        <dbReference type="Proteomes" id="UP001165121"/>
    </source>
</evidence>
<organism evidence="1 2">
    <name type="scientific">Phytophthora fragariaefolia</name>
    <dbReference type="NCBI Taxonomy" id="1490495"/>
    <lineage>
        <taxon>Eukaryota</taxon>
        <taxon>Sar</taxon>
        <taxon>Stramenopiles</taxon>
        <taxon>Oomycota</taxon>
        <taxon>Peronosporomycetes</taxon>
        <taxon>Peronosporales</taxon>
        <taxon>Peronosporaceae</taxon>
        <taxon>Phytophthora</taxon>
    </lineage>
</organism>
<keyword evidence="2" id="KW-1185">Reference proteome</keyword>
<dbReference type="OrthoDB" id="96086at2759"/>
<sequence length="192" mass="20878">MTRQGQEPPADPLAKAEDFAMIVTRIVEAECVVNTFNANQTAAFYEMLPKKTLAPTGAKTAWAAYAVKDQDFERQAAPKLTGSLKGATCPSSLRVRDRYYFRVGGTEASECYTWVGDAWNDIPATVVMSGSRKCHIGEAGTTDVTGEEESDEIEQLVLNAVPDDLESLVYADEVVRQEADVVCRICSGSLEA</sequence>
<dbReference type="AlphaFoldDB" id="A0A9W6WU98"/>
<reference evidence="1" key="1">
    <citation type="submission" date="2023-04" db="EMBL/GenBank/DDBJ databases">
        <title>Phytophthora fragariaefolia NBRC 109709.</title>
        <authorList>
            <person name="Ichikawa N."/>
            <person name="Sato H."/>
            <person name="Tonouchi N."/>
        </authorList>
    </citation>
    <scope>NUCLEOTIDE SEQUENCE</scope>
    <source>
        <strain evidence="1">NBRC 109709</strain>
    </source>
</reference>